<dbReference type="EMBL" id="FNXT01000373">
    <property type="protein sequence ID" value="SZX64185.1"/>
    <property type="molecule type" value="Genomic_DNA"/>
</dbReference>
<sequence>MSVRRSPTPFKQLLPYAKVNGSHQMHVAQHQTNMRGRCLRWMHLLVPLLFVAVLSSYTTYLILYQAPRAHFAVNTGTQQRQVEQQQQQQQQHMDSYDEASSTAAAGVAAALQAGAGQHLKQDSQGAATPAADAAENAAPAAAAKAGAAKPQRPPPLAPTDAAERWLKATGRRMRVAIVNEAPYHLEIVAGFLHVLSQLPVDVTWYQAGQSVPAFSAVDLLEMVGFNQLLGFMPRMRPSTDKPEPADFAIFVSPEYFERETKAFLKAAEPITAVMLGHNGMNHALQRIEAFDHPRLHFAALAPHVAAASRQVLHIHTHWMMATWPVVSKRPCTSDSEDAATCLSGFSIQGNFESARRNYTRIWAQMDDARSTGTLPTTPPAKPFHLHLVGRGDVKTLGIPPAVSNMTTVHFNLKFPQYYDQIHHTHALLMLLGSNNYLLQKMSSTVVSSLMTGTPIIADAQVLKSYTFLKPEHVHLMGPGETEMDVMQRVLRMSSEEVFGARERVLQLAEHLNRRTLQVLQTFMPMESDAAQAQAKKQ</sequence>
<keyword evidence="4" id="KW-1185">Reference proteome</keyword>
<evidence type="ECO:0008006" key="5">
    <source>
        <dbReference type="Google" id="ProtNLM"/>
    </source>
</evidence>
<protein>
    <recommendedName>
        <fullName evidence="5">Glycosyl transferase family 1 domain-containing protein</fullName>
    </recommendedName>
</protein>
<evidence type="ECO:0000313" key="4">
    <source>
        <dbReference type="Proteomes" id="UP000256970"/>
    </source>
</evidence>
<keyword evidence="2" id="KW-0812">Transmembrane</keyword>
<feature type="region of interest" description="Disordered" evidence="1">
    <location>
        <begin position="80"/>
        <end position="99"/>
    </location>
</feature>
<organism evidence="3 4">
    <name type="scientific">Tetradesmus obliquus</name>
    <name type="common">Green alga</name>
    <name type="synonym">Acutodesmus obliquus</name>
    <dbReference type="NCBI Taxonomy" id="3088"/>
    <lineage>
        <taxon>Eukaryota</taxon>
        <taxon>Viridiplantae</taxon>
        <taxon>Chlorophyta</taxon>
        <taxon>core chlorophytes</taxon>
        <taxon>Chlorophyceae</taxon>
        <taxon>CS clade</taxon>
        <taxon>Sphaeropleales</taxon>
        <taxon>Scenedesmaceae</taxon>
        <taxon>Tetradesmus</taxon>
    </lineage>
</organism>
<feature type="region of interest" description="Disordered" evidence="1">
    <location>
        <begin position="120"/>
        <end position="159"/>
    </location>
</feature>
<dbReference type="Proteomes" id="UP000256970">
    <property type="component" value="Unassembled WGS sequence"/>
</dbReference>
<dbReference type="AlphaFoldDB" id="A0A383VF47"/>
<feature type="compositionally biased region" description="Low complexity" evidence="1">
    <location>
        <begin position="80"/>
        <end position="91"/>
    </location>
</feature>
<keyword evidence="2" id="KW-1133">Transmembrane helix</keyword>
<evidence type="ECO:0000256" key="2">
    <source>
        <dbReference type="SAM" id="Phobius"/>
    </source>
</evidence>
<accession>A0A383VF47</accession>
<evidence type="ECO:0000256" key="1">
    <source>
        <dbReference type="SAM" id="MobiDB-lite"/>
    </source>
</evidence>
<reference evidence="3 4" key="1">
    <citation type="submission" date="2016-10" db="EMBL/GenBank/DDBJ databases">
        <authorList>
            <person name="Cai Z."/>
        </authorList>
    </citation>
    <scope>NUCLEOTIDE SEQUENCE [LARGE SCALE GENOMIC DNA]</scope>
</reference>
<feature type="compositionally biased region" description="Low complexity" evidence="1">
    <location>
        <begin position="126"/>
        <end position="150"/>
    </location>
</feature>
<feature type="transmembrane region" description="Helical" evidence="2">
    <location>
        <begin position="44"/>
        <end position="64"/>
    </location>
</feature>
<evidence type="ECO:0000313" key="3">
    <source>
        <dbReference type="EMBL" id="SZX64185.1"/>
    </source>
</evidence>
<name>A0A383VF47_TETOB</name>
<keyword evidence="2" id="KW-0472">Membrane</keyword>
<gene>
    <name evidence="3" type="ORF">BQ4739_LOCUS4706</name>
</gene>
<proteinExistence type="predicted"/>